<dbReference type="Proteomes" id="UP001147752">
    <property type="component" value="Unassembled WGS sequence"/>
</dbReference>
<evidence type="ECO:0000313" key="1">
    <source>
        <dbReference type="EMBL" id="KAJ5357063.1"/>
    </source>
</evidence>
<dbReference type="GeneID" id="81468578"/>
<keyword evidence="2" id="KW-1185">Reference proteome</keyword>
<organism evidence="1 2">
    <name type="scientific">Penicillium concentricum</name>
    <dbReference type="NCBI Taxonomy" id="293559"/>
    <lineage>
        <taxon>Eukaryota</taxon>
        <taxon>Fungi</taxon>
        <taxon>Dikarya</taxon>
        <taxon>Ascomycota</taxon>
        <taxon>Pezizomycotina</taxon>
        <taxon>Eurotiomycetes</taxon>
        <taxon>Eurotiomycetidae</taxon>
        <taxon>Eurotiales</taxon>
        <taxon>Aspergillaceae</taxon>
        <taxon>Penicillium</taxon>
    </lineage>
</organism>
<reference evidence="1" key="1">
    <citation type="submission" date="2022-12" db="EMBL/GenBank/DDBJ databases">
        <authorList>
            <person name="Petersen C."/>
        </authorList>
    </citation>
    <scope>NUCLEOTIDE SEQUENCE</scope>
    <source>
        <strain evidence="1">IBT 3081</strain>
    </source>
</reference>
<sequence length="247" mass="28506">MSYFSPDTLAIFASEEERLEKNVEFVIPDHLITVGSNALIAAGFTSCTDHDCPNVQNKKNIHPVAPVHFHIESQYPQYYVLVLRLYPKPGHLWWLPDFGIGSPATDDPDLMLSNDPRPPPYVKILNQSSHADAVLLLLLRDYDHANLYDYTWRRLFYQLLESEDDPRLTVKRTLRPRFQAMLEEINFLTDQSTRSMLVPIVELMKEMRDNNELPPPLPVNWVETVEAAKKAGRWTLPTCQGNRNILH</sequence>
<proteinExistence type="predicted"/>
<name>A0A9W9RBE5_9EURO</name>
<gene>
    <name evidence="1" type="ORF">N7517_011672</name>
</gene>
<dbReference type="AlphaFoldDB" id="A0A9W9RBE5"/>
<evidence type="ECO:0000313" key="2">
    <source>
        <dbReference type="Proteomes" id="UP001147752"/>
    </source>
</evidence>
<dbReference type="RefSeq" id="XP_056575210.1">
    <property type="nucleotide sequence ID" value="XM_056729395.1"/>
</dbReference>
<protein>
    <submittedName>
        <fullName evidence="1">Uncharacterized protein</fullName>
    </submittedName>
</protein>
<accession>A0A9W9RBE5</accession>
<reference evidence="1" key="2">
    <citation type="journal article" date="2023" name="IMA Fungus">
        <title>Comparative genomic study of the Penicillium genus elucidates a diverse pangenome and 15 lateral gene transfer events.</title>
        <authorList>
            <person name="Petersen C."/>
            <person name="Sorensen T."/>
            <person name="Nielsen M.R."/>
            <person name="Sondergaard T.E."/>
            <person name="Sorensen J.L."/>
            <person name="Fitzpatrick D.A."/>
            <person name="Frisvad J.C."/>
            <person name="Nielsen K.L."/>
        </authorList>
    </citation>
    <scope>NUCLEOTIDE SEQUENCE</scope>
    <source>
        <strain evidence="1">IBT 3081</strain>
    </source>
</reference>
<dbReference type="OrthoDB" id="4499271at2759"/>
<dbReference type="EMBL" id="JAPZBT010000006">
    <property type="protein sequence ID" value="KAJ5357063.1"/>
    <property type="molecule type" value="Genomic_DNA"/>
</dbReference>
<comment type="caution">
    <text evidence="1">The sequence shown here is derived from an EMBL/GenBank/DDBJ whole genome shotgun (WGS) entry which is preliminary data.</text>
</comment>